<evidence type="ECO:0000256" key="2">
    <source>
        <dbReference type="ARBA" id="ARBA00022723"/>
    </source>
</evidence>
<dbReference type="Gene3D" id="3.40.50.740">
    <property type="match status" value="1"/>
</dbReference>
<dbReference type="Gene3D" id="2.20.25.90">
    <property type="entry name" value="ADC-like domains"/>
    <property type="match status" value="1"/>
</dbReference>
<keyword evidence="2" id="KW-0479">Metal-binding</keyword>
<dbReference type="Pfam" id="PF04879">
    <property type="entry name" value="Molybdop_Fe4S4"/>
    <property type="match status" value="1"/>
</dbReference>
<dbReference type="InterPro" id="IPR050612">
    <property type="entry name" value="Prok_Mopterin_Oxidored"/>
</dbReference>
<dbReference type="GO" id="GO:0016491">
    <property type="term" value="F:oxidoreductase activity"/>
    <property type="evidence" value="ECO:0007669"/>
    <property type="project" value="UniProtKB-KW"/>
</dbReference>
<evidence type="ECO:0000313" key="8">
    <source>
        <dbReference type="EMBL" id="CDX03890.1"/>
    </source>
</evidence>
<evidence type="ECO:0000313" key="9">
    <source>
        <dbReference type="EMBL" id="KTE89641.1"/>
    </source>
</evidence>
<dbReference type="Proteomes" id="UP000054623">
    <property type="component" value="Unassembled WGS sequence"/>
</dbReference>
<dbReference type="Gene3D" id="3.30.2070.10">
    <property type="entry name" value="Formate dehydrogenase/DMSO reductase"/>
    <property type="match status" value="1"/>
</dbReference>
<dbReference type="Gene3D" id="3.40.228.10">
    <property type="entry name" value="Dimethylsulfoxide Reductase, domain 2"/>
    <property type="match status" value="1"/>
</dbReference>
<keyword evidence="6" id="KW-0411">Iron-sulfur</keyword>
<dbReference type="PANTHER" id="PTHR43742:SF6">
    <property type="entry name" value="OXIDOREDUCTASE YYAE-RELATED"/>
    <property type="match status" value="1"/>
</dbReference>
<organism evidence="8">
    <name type="scientific">Desulfitobacterium hafniense</name>
    <name type="common">Desulfitobacterium frappieri</name>
    <dbReference type="NCBI Taxonomy" id="49338"/>
    <lineage>
        <taxon>Bacteria</taxon>
        <taxon>Bacillati</taxon>
        <taxon>Bacillota</taxon>
        <taxon>Clostridia</taxon>
        <taxon>Eubacteriales</taxon>
        <taxon>Desulfitobacteriaceae</taxon>
        <taxon>Desulfitobacterium</taxon>
    </lineage>
</organism>
<evidence type="ECO:0000256" key="4">
    <source>
        <dbReference type="ARBA" id="ARBA00023002"/>
    </source>
</evidence>
<dbReference type="SMART" id="SM00926">
    <property type="entry name" value="Molybdop_Fe4S4"/>
    <property type="match status" value="1"/>
</dbReference>
<protein>
    <submittedName>
        <fullName evidence="9">Dehydrogenase</fullName>
    </submittedName>
    <submittedName>
        <fullName evidence="8">Molybdopterin oxidoreductase, DsmA-like</fullName>
    </submittedName>
</protein>
<evidence type="ECO:0000256" key="3">
    <source>
        <dbReference type="ARBA" id="ARBA00022729"/>
    </source>
</evidence>
<keyword evidence="5" id="KW-0408">Iron</keyword>
<dbReference type="InterPro" id="IPR041945">
    <property type="entry name" value="DmsA_C"/>
</dbReference>
<proteinExistence type="inferred from homology"/>
<dbReference type="GO" id="GO:0046872">
    <property type="term" value="F:metal ion binding"/>
    <property type="evidence" value="ECO:0007669"/>
    <property type="project" value="UniProtKB-KW"/>
</dbReference>
<dbReference type="InterPro" id="IPR009010">
    <property type="entry name" value="Asp_de-COase-like_dom_sf"/>
</dbReference>
<accession>A0A098B697</accession>
<dbReference type="PANTHER" id="PTHR43742">
    <property type="entry name" value="TRIMETHYLAMINE-N-OXIDE REDUCTASE"/>
    <property type="match status" value="1"/>
</dbReference>
<keyword evidence="4" id="KW-0560">Oxidoreductase</keyword>
<dbReference type="EMBL" id="LK996017">
    <property type="protein sequence ID" value="CDX03890.1"/>
    <property type="molecule type" value="Genomic_DNA"/>
</dbReference>
<reference evidence="8" key="1">
    <citation type="submission" date="2014-07" db="EMBL/GenBank/DDBJ databases">
        <authorList>
            <person name="Hornung V.Bastian."/>
        </authorList>
    </citation>
    <scope>NUCLEOTIDE SEQUENCE</scope>
    <source>
        <strain evidence="8">PCE-S</strain>
    </source>
</reference>
<keyword evidence="3" id="KW-0732">Signal</keyword>
<dbReference type="SUPFAM" id="SSF53706">
    <property type="entry name" value="Formate dehydrogenase/DMSO reductase, domains 1-3"/>
    <property type="match status" value="1"/>
</dbReference>
<dbReference type="InterPro" id="IPR006657">
    <property type="entry name" value="MoPterin_dinucl-bd_dom"/>
</dbReference>
<dbReference type="InterPro" id="IPR006656">
    <property type="entry name" value="Mopterin_OxRdtase"/>
</dbReference>
<dbReference type="CDD" id="cd02765">
    <property type="entry name" value="MopB_4"/>
    <property type="match status" value="1"/>
</dbReference>
<dbReference type="AlphaFoldDB" id="A0A098B697"/>
<dbReference type="Gene3D" id="2.40.40.20">
    <property type="match status" value="1"/>
</dbReference>
<reference evidence="9 10" key="2">
    <citation type="submission" date="2015-12" db="EMBL/GenBank/DDBJ databases">
        <title>Draft Genome Sequence of Desulfitobacterium hafniense Strain DH, a Sulfate-reducing Bacterium Isolated from Paddy Soils.</title>
        <authorList>
            <person name="Bao P."/>
            <person name="Zhang X."/>
            <person name="Li G."/>
        </authorList>
    </citation>
    <scope>NUCLEOTIDE SEQUENCE [LARGE SCALE GENOMIC DNA]</scope>
    <source>
        <strain evidence="9 10">DH</strain>
    </source>
</reference>
<dbReference type="EMBL" id="LOCK01000072">
    <property type="protein sequence ID" value="KTE89641.1"/>
    <property type="molecule type" value="Genomic_DNA"/>
</dbReference>
<evidence type="ECO:0000256" key="1">
    <source>
        <dbReference type="ARBA" id="ARBA00010312"/>
    </source>
</evidence>
<gene>
    <name evidence="9" type="ORF">AT727_12470</name>
    <name evidence="8" type="ORF">DPCES_4004</name>
</gene>
<dbReference type="Pfam" id="PF00384">
    <property type="entry name" value="Molybdopterin"/>
    <property type="match status" value="1"/>
</dbReference>
<dbReference type="RefSeq" id="WP_011461333.1">
    <property type="nucleotide sequence ID" value="NZ_LK996017.1"/>
</dbReference>
<evidence type="ECO:0000256" key="6">
    <source>
        <dbReference type="ARBA" id="ARBA00023014"/>
    </source>
</evidence>
<dbReference type="Gene3D" id="3.40.50.12440">
    <property type="match status" value="1"/>
</dbReference>
<dbReference type="GO" id="GO:0043546">
    <property type="term" value="F:molybdopterin cofactor binding"/>
    <property type="evidence" value="ECO:0007669"/>
    <property type="project" value="InterPro"/>
</dbReference>
<comment type="similarity">
    <text evidence="1">Belongs to the prokaryotic molybdopterin-containing oxidoreductase family.</text>
</comment>
<dbReference type="GO" id="GO:0051536">
    <property type="term" value="F:iron-sulfur cluster binding"/>
    <property type="evidence" value="ECO:0007669"/>
    <property type="project" value="UniProtKB-KW"/>
</dbReference>
<dbReference type="SUPFAM" id="SSF50692">
    <property type="entry name" value="ADC-like"/>
    <property type="match status" value="1"/>
</dbReference>
<dbReference type="InterPro" id="IPR006311">
    <property type="entry name" value="TAT_signal"/>
</dbReference>
<evidence type="ECO:0000313" key="10">
    <source>
        <dbReference type="Proteomes" id="UP000054623"/>
    </source>
</evidence>
<dbReference type="PROSITE" id="PS51318">
    <property type="entry name" value="TAT"/>
    <property type="match status" value="1"/>
</dbReference>
<dbReference type="Pfam" id="PF01568">
    <property type="entry name" value="Molydop_binding"/>
    <property type="match status" value="1"/>
</dbReference>
<dbReference type="PROSITE" id="PS51669">
    <property type="entry name" value="4FE4S_MOW_BIS_MGD"/>
    <property type="match status" value="1"/>
</dbReference>
<dbReference type="InterPro" id="IPR006963">
    <property type="entry name" value="Mopterin_OxRdtase_4Fe-4S_dom"/>
</dbReference>
<dbReference type="OrthoDB" id="219031at2"/>
<feature type="domain" description="4Fe-4S Mo/W bis-MGD-type" evidence="7">
    <location>
        <begin position="44"/>
        <end position="101"/>
    </location>
</feature>
<dbReference type="PATRIC" id="fig|49338.4.peg.4302"/>
<dbReference type="CDD" id="cd02785">
    <property type="entry name" value="MopB_CT_4"/>
    <property type="match status" value="1"/>
</dbReference>
<evidence type="ECO:0000256" key="5">
    <source>
        <dbReference type="ARBA" id="ARBA00023004"/>
    </source>
</evidence>
<sequence length="790" mass="88613">MMNISRRNFIKGGVAGTATLGLSGSLLFAGRWLRPATAANDAEERIAYTYHPPGCGGRCAYKCTVRDGKLVKIEPNDWPDHRYSVLCTRGLSELQRVYSPDRLQTPLKRVGERGEGKFVPISWDEAITTVADKFKELHSQYGGKSILKMISANQEYAMPLLSSLLGMPIALETSIDTGIASGYEEVTGTAPFGYSHHEITDLVNSKTIIMIGVNIFETTVTDSQFVFEAKEAGAKLIVIDPNYSTTASKADQWIPIKPGSDPALLLGMINLILANGWYQADFLQKNTSAPFLIRSDNQKLLRQNDSADGPDQNPFMVWDEVSDSLQPYNAAGIQPKLEGEFTVGGMQVKTVFSALKEQMKHYTPAWAAETTEIPEQTIIDLTRQYATGGPARLAWGFGGAEKISNSDIFGHAGAILGALTGNFGRTGGGVGNCLFHRISWAYVTPLAPWPLPPQFKTGVMEMPTALMRSRPNSVKAVLNLGNSFQQHFPNFHQAEKWFKEQLEFIVTVDVWDNLSVAYSDIVLPIGSCFESNYDITRFQLNRNHALLSEKVIEPLFESKSDFEIEQLLAARLGFAEYMPKTPEDYIRAQLSSSHPFLEGITVETLKANNFIMRLNCPTEPYIASKDQIYKTPSTKLEIYNEKMIEFDQALPAYEEPAEMNSELRQKYPLQFAQYRSRFHVHSQFMRVSWIRQFCPEPRLELNPSDAKSRGLANGDLVEVFNDRGKFKARCKIMHDLRSGAVRMEEGWWSKDMPEGDMNNVINDAFNSRGFKRKYGPIFPFYDTLVEVKKA</sequence>
<evidence type="ECO:0000259" key="7">
    <source>
        <dbReference type="PROSITE" id="PS51669"/>
    </source>
</evidence>
<name>A0A098B697_DESHA</name>